<proteinExistence type="predicted"/>
<reference evidence="3" key="1">
    <citation type="submission" date="2015-01" db="EMBL/GenBank/DDBJ databases">
        <title>Comparative genome analysis of Bacillus coagulans HM-08, Clostridium butyricum HM-68, Bacillus subtilis HM-66 and Bacillus paralicheniformis BL-09.</title>
        <authorList>
            <person name="Zhang H."/>
        </authorList>
    </citation>
    <scope>NUCLEOTIDE SEQUENCE [LARGE SCALE GENOMIC DNA]</scope>
    <source>
        <strain evidence="3">HM-08</strain>
    </source>
</reference>
<keyword evidence="1" id="KW-1133">Transmembrane helix</keyword>
<protein>
    <submittedName>
        <fullName evidence="2">Uncharacterized protein</fullName>
    </submittedName>
</protein>
<sequence length="45" mass="5197">MVIGSIIGSKSGLLFFQKSRKKPQKFSIMMILTIYKLIYRFIPSS</sequence>
<keyword evidence="1" id="KW-0472">Membrane</keyword>
<keyword evidence="3" id="KW-1185">Reference proteome</keyword>
<evidence type="ECO:0000313" key="3">
    <source>
        <dbReference type="Proteomes" id="UP000032024"/>
    </source>
</evidence>
<dbReference type="EMBL" id="CP010525">
    <property type="protein sequence ID" value="AJO23040.1"/>
    <property type="molecule type" value="Genomic_DNA"/>
</dbReference>
<keyword evidence="1" id="KW-0812">Transmembrane</keyword>
<accession>A0AAN0WBP6</accession>
<evidence type="ECO:0000256" key="1">
    <source>
        <dbReference type="SAM" id="Phobius"/>
    </source>
</evidence>
<name>A0AAN0WBP6_HEYCO</name>
<gene>
    <name evidence="2" type="ORF">SB48_HM08orf03540</name>
</gene>
<dbReference type="AlphaFoldDB" id="A0AAN0WBP6"/>
<organism evidence="2 3">
    <name type="scientific">Heyndrickxia coagulans</name>
    <name type="common">Weizmannia coagulans</name>
    <dbReference type="NCBI Taxonomy" id="1398"/>
    <lineage>
        <taxon>Bacteria</taxon>
        <taxon>Bacillati</taxon>
        <taxon>Bacillota</taxon>
        <taxon>Bacilli</taxon>
        <taxon>Bacillales</taxon>
        <taxon>Bacillaceae</taxon>
        <taxon>Heyndrickxia</taxon>
    </lineage>
</organism>
<evidence type="ECO:0000313" key="2">
    <source>
        <dbReference type="EMBL" id="AJO23040.1"/>
    </source>
</evidence>
<feature type="transmembrane region" description="Helical" evidence="1">
    <location>
        <begin position="26"/>
        <end position="42"/>
    </location>
</feature>
<dbReference type="Proteomes" id="UP000032024">
    <property type="component" value="Chromosome"/>
</dbReference>